<dbReference type="InterPro" id="IPR035287">
    <property type="entry name" value="DUF5362"/>
</dbReference>
<dbReference type="EMBL" id="JAVRHY010000019">
    <property type="protein sequence ID" value="MDT0619730.1"/>
    <property type="molecule type" value="Genomic_DNA"/>
</dbReference>
<organism evidence="2 3">
    <name type="scientific">Spectribacter acetivorans</name>
    <dbReference type="NCBI Taxonomy" id="3075603"/>
    <lineage>
        <taxon>Bacteria</taxon>
        <taxon>Pseudomonadati</taxon>
        <taxon>Pseudomonadota</taxon>
        <taxon>Gammaproteobacteria</taxon>
        <taxon>Salinisphaerales</taxon>
        <taxon>Salinisphaeraceae</taxon>
        <taxon>Spectribacter</taxon>
    </lineage>
</organism>
<feature type="transmembrane region" description="Helical" evidence="1">
    <location>
        <begin position="20"/>
        <end position="40"/>
    </location>
</feature>
<keyword evidence="3" id="KW-1185">Reference proteome</keyword>
<dbReference type="Proteomes" id="UP001259982">
    <property type="component" value="Unassembled WGS sequence"/>
</dbReference>
<keyword evidence="1" id="KW-0812">Transmembrane</keyword>
<evidence type="ECO:0000313" key="2">
    <source>
        <dbReference type="EMBL" id="MDT0619730.1"/>
    </source>
</evidence>
<reference evidence="2 3" key="1">
    <citation type="submission" date="2023-09" db="EMBL/GenBank/DDBJ databases">
        <authorList>
            <person name="Rey-Velasco X."/>
        </authorList>
    </citation>
    <scope>NUCLEOTIDE SEQUENCE [LARGE SCALE GENOMIC DNA]</scope>
    <source>
        <strain evidence="2 3">P385</strain>
    </source>
</reference>
<dbReference type="RefSeq" id="WP_311660352.1">
    <property type="nucleotide sequence ID" value="NZ_JAVRHY010000019.1"/>
</dbReference>
<keyword evidence="1" id="KW-0472">Membrane</keyword>
<feature type="transmembrane region" description="Helical" evidence="1">
    <location>
        <begin position="85"/>
        <end position="108"/>
    </location>
</feature>
<dbReference type="Pfam" id="PF17319">
    <property type="entry name" value="DUF5362"/>
    <property type="match status" value="1"/>
</dbReference>
<proteinExistence type="predicted"/>
<protein>
    <submittedName>
        <fullName evidence="2">DUF5362 family protein</fullName>
    </submittedName>
</protein>
<evidence type="ECO:0000313" key="3">
    <source>
        <dbReference type="Proteomes" id="UP001259982"/>
    </source>
</evidence>
<keyword evidence="1" id="KW-1133">Transmembrane helix</keyword>
<name>A0ABU3BCI4_9GAMM</name>
<gene>
    <name evidence="2" type="ORF">RM531_14725</name>
</gene>
<comment type="caution">
    <text evidence="2">The sequence shown here is derived from an EMBL/GenBank/DDBJ whole genome shotgun (WGS) entry which is preliminary data.</text>
</comment>
<feature type="transmembrane region" description="Helical" evidence="1">
    <location>
        <begin position="47"/>
        <end position="65"/>
    </location>
</feature>
<accession>A0ABU3BCI4</accession>
<evidence type="ECO:0000256" key="1">
    <source>
        <dbReference type="SAM" id="Phobius"/>
    </source>
</evidence>
<sequence>MDTNPTIATLSQPLARGRGWLTFLGILSLLYGLLMALSIIGLLVAWIPIWLGILLIQAAGAIGQAETGSDPVALQRSLAKLKTYFTIWGVLAIIMMVLTLLPLILMIATGGGMLGGEMFREFQEMFGEMQRRAI</sequence>